<sequence>MASQLIWQRWEKRALYVTDELQKAKNVEAKDRARRTNERSQLLKVLGGRQSEWRTKRLGFQSTQAPSLAVYREICKTVFVEAGIFVPAFAQNQQAHLCRHIHWMTAEDNQLTYLKRDCLDLAHSLEKTVRILREECTEIEIRYLNRIFLIEREIRELQSKLSEYPLIDASRYGCDKRECDRAAPACVHSGVTLETLSLHGSSCSSLRTDMSSSDEDSD</sequence>
<reference evidence="1" key="1">
    <citation type="submission" date="2022-02" db="EMBL/GenBank/DDBJ databases">
        <authorList>
            <person name="Giguere J D."/>
        </authorList>
    </citation>
    <scope>NUCLEOTIDE SEQUENCE</scope>
    <source>
        <strain evidence="1">CCAP 1055/1</strain>
    </source>
</reference>
<evidence type="ECO:0000313" key="1">
    <source>
        <dbReference type="EMBL" id="CAG9286417.1"/>
    </source>
</evidence>
<accession>A0A8J9TG68</accession>
<dbReference type="Proteomes" id="UP000836788">
    <property type="component" value="Chromosome 22"/>
</dbReference>
<organism evidence="1">
    <name type="scientific">Phaeodactylum tricornutum</name>
    <name type="common">Diatom</name>
    <dbReference type="NCBI Taxonomy" id="2850"/>
    <lineage>
        <taxon>Eukaryota</taxon>
        <taxon>Sar</taxon>
        <taxon>Stramenopiles</taxon>
        <taxon>Ochrophyta</taxon>
        <taxon>Bacillariophyta</taxon>
        <taxon>Bacillariophyceae</taxon>
        <taxon>Bacillariophycidae</taxon>
        <taxon>Naviculales</taxon>
        <taxon>Phaeodactylaceae</taxon>
        <taxon>Phaeodactylum</taxon>
    </lineage>
</organism>
<dbReference type="EMBL" id="OU594963">
    <property type="protein sequence ID" value="CAG9286417.1"/>
    <property type="molecule type" value="Genomic_DNA"/>
</dbReference>
<protein>
    <submittedName>
        <fullName evidence="1">Uncharacterized protein</fullName>
    </submittedName>
</protein>
<name>A0A8J9TG68_PHATR</name>
<dbReference type="AlphaFoldDB" id="A0A8J9TG68"/>
<proteinExistence type="predicted"/>
<gene>
    <name evidence="1" type="ORF">PTTT1_LOCUS32256</name>
</gene>